<dbReference type="AlphaFoldDB" id="A0A3R7EGG6"/>
<dbReference type="PANTHER" id="PTHR30419:SF2">
    <property type="entry name" value="LYSR FAMILY TRANSCRIPTIONAL REGULATOR"/>
    <property type="match status" value="1"/>
</dbReference>
<dbReference type="PANTHER" id="PTHR30419">
    <property type="entry name" value="HTH-TYPE TRANSCRIPTIONAL REGULATOR YBHD"/>
    <property type="match status" value="1"/>
</dbReference>
<dbReference type="Pfam" id="PF00126">
    <property type="entry name" value="HTH_1"/>
    <property type="match status" value="1"/>
</dbReference>
<accession>A0A3R7EGG6</accession>
<gene>
    <name evidence="6" type="ORF">CE154_005155</name>
</gene>
<dbReference type="InterPro" id="IPR036388">
    <property type="entry name" value="WH-like_DNA-bd_sf"/>
</dbReference>
<evidence type="ECO:0000256" key="1">
    <source>
        <dbReference type="ARBA" id="ARBA00009437"/>
    </source>
</evidence>
<organism evidence="6 7">
    <name type="scientific">Alicycliphilus denitrificans</name>
    <dbReference type="NCBI Taxonomy" id="179636"/>
    <lineage>
        <taxon>Bacteria</taxon>
        <taxon>Pseudomonadati</taxon>
        <taxon>Pseudomonadota</taxon>
        <taxon>Betaproteobacteria</taxon>
        <taxon>Burkholderiales</taxon>
        <taxon>Comamonadaceae</taxon>
        <taxon>Alicycliphilus</taxon>
    </lineage>
</organism>
<dbReference type="InterPro" id="IPR000847">
    <property type="entry name" value="LysR_HTH_N"/>
</dbReference>
<evidence type="ECO:0000256" key="3">
    <source>
        <dbReference type="ARBA" id="ARBA00023125"/>
    </source>
</evidence>
<sequence>MRYELTDLKVFLAIAAARSLSGGAADMHLTAPSASYRLKNLEQALGTALFERTSKGMQLTPAGLTVRRYAEAILGNVERLGAEMQRHTDGVVGHIRVFANSSTLNGLAPALSRFLAAYPNVNVELEEHLSATVVKAVQDDAADIGLAAGDIDFGGLTVIPYAHDELVFVTPPGHPLAEYPIVPLDMALAHDLVGIGKKSSNFVFLEAMAHKLGVAPRVRVHAPSFADVLACVKEGVGISLVPHSIAAAFIQSGQVQKVRVDEPWAQRQQCIVLKSPQSLLPHEQAFVGYVVKTNAGALADAAAPAIRGS</sequence>
<dbReference type="PROSITE" id="PS50931">
    <property type="entry name" value="HTH_LYSR"/>
    <property type="match status" value="1"/>
</dbReference>
<evidence type="ECO:0000259" key="5">
    <source>
        <dbReference type="PROSITE" id="PS50931"/>
    </source>
</evidence>
<name>A0A3R7EGG6_9BURK</name>
<evidence type="ECO:0000256" key="4">
    <source>
        <dbReference type="ARBA" id="ARBA00023163"/>
    </source>
</evidence>
<proteinExistence type="inferred from homology"/>
<feature type="domain" description="HTH lysR-type" evidence="5">
    <location>
        <begin position="1"/>
        <end position="60"/>
    </location>
</feature>
<evidence type="ECO:0000256" key="2">
    <source>
        <dbReference type="ARBA" id="ARBA00023015"/>
    </source>
</evidence>
<dbReference type="Gene3D" id="3.40.190.290">
    <property type="match status" value="1"/>
</dbReference>
<dbReference type="Gene3D" id="1.10.10.10">
    <property type="entry name" value="Winged helix-like DNA-binding domain superfamily/Winged helix DNA-binding domain"/>
    <property type="match status" value="1"/>
</dbReference>
<dbReference type="GO" id="GO:0003700">
    <property type="term" value="F:DNA-binding transcription factor activity"/>
    <property type="evidence" value="ECO:0007669"/>
    <property type="project" value="InterPro"/>
</dbReference>
<dbReference type="InterPro" id="IPR050950">
    <property type="entry name" value="HTH-type_LysR_regulators"/>
</dbReference>
<keyword evidence="3" id="KW-0238">DNA-binding</keyword>
<dbReference type="SUPFAM" id="SSF53850">
    <property type="entry name" value="Periplasmic binding protein-like II"/>
    <property type="match status" value="1"/>
</dbReference>
<evidence type="ECO:0000313" key="7">
    <source>
        <dbReference type="Proteomes" id="UP000216225"/>
    </source>
</evidence>
<comment type="caution">
    <text evidence="6">The sequence shown here is derived from an EMBL/GenBank/DDBJ whole genome shotgun (WGS) entry which is preliminary data.</text>
</comment>
<dbReference type="InterPro" id="IPR036390">
    <property type="entry name" value="WH_DNA-bd_sf"/>
</dbReference>
<dbReference type="SUPFAM" id="SSF46785">
    <property type="entry name" value="Winged helix' DNA-binding domain"/>
    <property type="match status" value="1"/>
</dbReference>
<dbReference type="GO" id="GO:0003677">
    <property type="term" value="F:DNA binding"/>
    <property type="evidence" value="ECO:0007669"/>
    <property type="project" value="UniProtKB-KW"/>
</dbReference>
<evidence type="ECO:0000313" key="6">
    <source>
        <dbReference type="EMBL" id="RKJ99129.1"/>
    </source>
</evidence>
<dbReference type="RefSeq" id="WP_094435734.1">
    <property type="nucleotide sequence ID" value="NZ_NKDB02000001.1"/>
</dbReference>
<keyword evidence="4" id="KW-0804">Transcription</keyword>
<dbReference type="InterPro" id="IPR005119">
    <property type="entry name" value="LysR_subst-bd"/>
</dbReference>
<protein>
    <submittedName>
        <fullName evidence="6">LysR family transcriptional regulator</fullName>
    </submittedName>
</protein>
<comment type="similarity">
    <text evidence="1">Belongs to the LysR transcriptional regulatory family.</text>
</comment>
<reference evidence="6 7" key="1">
    <citation type="submission" date="2018-09" db="EMBL/GenBank/DDBJ databases">
        <title>Genome comparison of Alicycliphilus sp. BQ1, a polyurethanolytic bacterium, with its closest phylogenetic relatives Alicycliphilus denitrificans BC and K601, unable to attack polyurethane.</title>
        <authorList>
            <person name="Loza-Tavera H."/>
            <person name="Lozano L."/>
            <person name="Cevallos M."/>
            <person name="Maya-Lucas O."/>
            <person name="Garcia-Mena J."/>
            <person name="Hernandez J."/>
        </authorList>
    </citation>
    <scope>NUCLEOTIDE SEQUENCE [LARGE SCALE GENOMIC DNA]</scope>
    <source>
        <strain evidence="6 7">BQ1</strain>
    </source>
</reference>
<dbReference type="Pfam" id="PF03466">
    <property type="entry name" value="LysR_substrate"/>
    <property type="match status" value="1"/>
</dbReference>
<dbReference type="GO" id="GO:0005829">
    <property type="term" value="C:cytosol"/>
    <property type="evidence" value="ECO:0007669"/>
    <property type="project" value="TreeGrafter"/>
</dbReference>
<dbReference type="EMBL" id="NKDB02000001">
    <property type="protein sequence ID" value="RKJ99129.1"/>
    <property type="molecule type" value="Genomic_DNA"/>
</dbReference>
<dbReference type="Proteomes" id="UP000216225">
    <property type="component" value="Unassembled WGS sequence"/>
</dbReference>
<keyword evidence="2" id="KW-0805">Transcription regulation</keyword>